<comment type="subcellular location">
    <subcellularLocation>
        <location evidence="2">Gas vesicle</location>
    </subcellularLocation>
</comment>
<dbReference type="Pfam" id="PF06386">
    <property type="entry name" value="GvpL_GvpF"/>
    <property type="match status" value="1"/>
</dbReference>
<evidence type="ECO:0000256" key="1">
    <source>
        <dbReference type="ARBA" id="ARBA00022987"/>
    </source>
</evidence>
<evidence type="ECO:0000313" key="6">
    <source>
        <dbReference type="Proteomes" id="UP000198242"/>
    </source>
</evidence>
<dbReference type="RefSeq" id="WP_089005027.1">
    <property type="nucleotide sequence ID" value="NZ_LT607411.1"/>
</dbReference>
<sequence length="321" mass="32408">MSTTADPAPGGTAPDTGVWLHGVVTEAAPATLAGITGIAGTPVRAVAAAGLVAVVSDAPLTEYGEEALRRNLEDLGWLERAARAHHAVVDALSRAGAVVPARLATVYRDDDRVARMLAGRSTELAGTLARLTGREEWGVKGYVVPGATPGAEEPGGGGGAGTAYLRRRRAQLTARAEGQRVAGDAAAAVHSALAGYAVDARRHAPQDRRLSGAPTAMVLNGAYLIDRAGLDGFSALVGALADRHPAIRLELTGPWPPYSFVAEPQRSREAGADAARGPGAGADAARSPEAGADAARGPEAGADAARGPEAGADAVRGPAWA</sequence>
<dbReference type="Proteomes" id="UP000198242">
    <property type="component" value="Chromosome I"/>
</dbReference>
<gene>
    <name evidence="5" type="ORF">GA0074695_0799</name>
</gene>
<feature type="region of interest" description="Disordered" evidence="4">
    <location>
        <begin position="266"/>
        <end position="321"/>
    </location>
</feature>
<evidence type="ECO:0000256" key="3">
    <source>
        <dbReference type="ARBA" id="ARBA00035643"/>
    </source>
</evidence>
<dbReference type="AlphaFoldDB" id="A0A1C4UTE9"/>
<protein>
    <submittedName>
        <fullName evidence="5">Gas vesicle synthesis protein GvpL/GvpF</fullName>
    </submittedName>
</protein>
<dbReference type="PANTHER" id="PTHR36852:SF1">
    <property type="entry name" value="PROTEIN GVPL 2"/>
    <property type="match status" value="1"/>
</dbReference>
<reference evidence="6" key="1">
    <citation type="submission" date="2016-06" db="EMBL/GenBank/DDBJ databases">
        <authorList>
            <person name="Varghese N."/>
            <person name="Submissions Spin"/>
        </authorList>
    </citation>
    <scope>NUCLEOTIDE SEQUENCE [LARGE SCALE GENOMIC DNA]</scope>
    <source>
        <strain evidence="6">DSM 43909</strain>
    </source>
</reference>
<dbReference type="InterPro" id="IPR009430">
    <property type="entry name" value="GvpL/GvpF"/>
</dbReference>
<accession>A0A1C4UTE9</accession>
<keyword evidence="6" id="KW-1185">Reference proteome</keyword>
<keyword evidence="1" id="KW-0304">Gas vesicle</keyword>
<comment type="similarity">
    <text evidence="3">Belongs to the gas vesicle GvpF/GvpL family.</text>
</comment>
<dbReference type="OrthoDB" id="146444at2"/>
<dbReference type="PANTHER" id="PTHR36852">
    <property type="entry name" value="PROTEIN GVPL 2"/>
    <property type="match status" value="1"/>
</dbReference>
<evidence type="ECO:0000256" key="2">
    <source>
        <dbReference type="ARBA" id="ARBA00035108"/>
    </source>
</evidence>
<name>A0A1C4UTE9_MICVI</name>
<organism evidence="5 6">
    <name type="scientific">Micromonospora viridifaciens</name>
    <dbReference type="NCBI Taxonomy" id="1881"/>
    <lineage>
        <taxon>Bacteria</taxon>
        <taxon>Bacillati</taxon>
        <taxon>Actinomycetota</taxon>
        <taxon>Actinomycetes</taxon>
        <taxon>Micromonosporales</taxon>
        <taxon>Micromonosporaceae</taxon>
        <taxon>Micromonospora</taxon>
    </lineage>
</organism>
<dbReference type="GO" id="GO:0031411">
    <property type="term" value="C:gas vesicle"/>
    <property type="evidence" value="ECO:0007669"/>
    <property type="project" value="UniProtKB-SubCell"/>
</dbReference>
<dbReference type="EMBL" id="LT607411">
    <property type="protein sequence ID" value="SCE74865.1"/>
    <property type="molecule type" value="Genomic_DNA"/>
</dbReference>
<evidence type="ECO:0000313" key="5">
    <source>
        <dbReference type="EMBL" id="SCE74865.1"/>
    </source>
</evidence>
<proteinExistence type="inferred from homology"/>
<dbReference type="GO" id="GO:0031412">
    <property type="term" value="P:gas vesicle organization"/>
    <property type="evidence" value="ECO:0007669"/>
    <property type="project" value="InterPro"/>
</dbReference>
<feature type="compositionally biased region" description="Low complexity" evidence="4">
    <location>
        <begin position="272"/>
        <end position="314"/>
    </location>
</feature>
<evidence type="ECO:0000256" key="4">
    <source>
        <dbReference type="SAM" id="MobiDB-lite"/>
    </source>
</evidence>